<dbReference type="Pfam" id="PF12680">
    <property type="entry name" value="SnoaL_2"/>
    <property type="match status" value="1"/>
</dbReference>
<dbReference type="Proteomes" id="UP000655208">
    <property type="component" value="Unassembled WGS sequence"/>
</dbReference>
<sequence>MREMDHGFAQRFSEDWAAAWNSHDLERILEHYTDDVVFASPRIAQLMGEPSGEVRGKDALRAYWGKGLAHLPDLHFTVEDVRVSVDTVVINYRNERRQQVAEVLTFRDGLVCRGFGAYGPEV</sequence>
<evidence type="ECO:0000313" key="2">
    <source>
        <dbReference type="EMBL" id="GGL92193.1"/>
    </source>
</evidence>
<accession>A0A917WCB1</accession>
<feature type="domain" description="SnoaL-like" evidence="1">
    <location>
        <begin position="14"/>
        <end position="113"/>
    </location>
</feature>
<dbReference type="InterPro" id="IPR037401">
    <property type="entry name" value="SnoaL-like"/>
</dbReference>
<dbReference type="Gene3D" id="3.10.450.50">
    <property type="match status" value="1"/>
</dbReference>
<reference evidence="2" key="1">
    <citation type="journal article" date="2014" name="Int. J. Syst. Evol. Microbiol.">
        <title>Complete genome sequence of Corynebacterium casei LMG S-19264T (=DSM 44701T), isolated from a smear-ripened cheese.</title>
        <authorList>
            <consortium name="US DOE Joint Genome Institute (JGI-PGF)"/>
            <person name="Walter F."/>
            <person name="Albersmeier A."/>
            <person name="Kalinowski J."/>
            <person name="Ruckert C."/>
        </authorList>
    </citation>
    <scope>NUCLEOTIDE SEQUENCE</scope>
    <source>
        <strain evidence="2">CGMCC 4.7308</strain>
    </source>
</reference>
<dbReference type="EMBL" id="BMNA01000002">
    <property type="protein sequence ID" value="GGL92193.1"/>
    <property type="molecule type" value="Genomic_DNA"/>
</dbReference>
<evidence type="ECO:0000259" key="1">
    <source>
        <dbReference type="Pfam" id="PF12680"/>
    </source>
</evidence>
<protein>
    <recommendedName>
        <fullName evidence="1">SnoaL-like domain-containing protein</fullName>
    </recommendedName>
</protein>
<gene>
    <name evidence="2" type="ORF">GCM10011594_09930</name>
</gene>
<keyword evidence="3" id="KW-1185">Reference proteome</keyword>
<comment type="caution">
    <text evidence="2">The sequence shown here is derived from an EMBL/GenBank/DDBJ whole genome shotgun (WGS) entry which is preliminary data.</text>
</comment>
<dbReference type="InterPro" id="IPR032710">
    <property type="entry name" value="NTF2-like_dom_sf"/>
</dbReference>
<dbReference type="AlphaFoldDB" id="A0A917WCB1"/>
<proteinExistence type="predicted"/>
<reference evidence="2" key="2">
    <citation type="submission" date="2020-09" db="EMBL/GenBank/DDBJ databases">
        <authorList>
            <person name="Sun Q."/>
            <person name="Zhou Y."/>
        </authorList>
    </citation>
    <scope>NUCLEOTIDE SEQUENCE</scope>
    <source>
        <strain evidence="2">CGMCC 4.7308</strain>
    </source>
</reference>
<dbReference type="SUPFAM" id="SSF54427">
    <property type="entry name" value="NTF2-like"/>
    <property type="match status" value="1"/>
</dbReference>
<name>A0A917WCB1_9ACTN</name>
<evidence type="ECO:0000313" key="3">
    <source>
        <dbReference type="Proteomes" id="UP000655208"/>
    </source>
</evidence>
<organism evidence="2 3">
    <name type="scientific">Nakamurella endophytica</name>
    <dbReference type="NCBI Taxonomy" id="1748367"/>
    <lineage>
        <taxon>Bacteria</taxon>
        <taxon>Bacillati</taxon>
        <taxon>Actinomycetota</taxon>
        <taxon>Actinomycetes</taxon>
        <taxon>Nakamurellales</taxon>
        <taxon>Nakamurellaceae</taxon>
        <taxon>Nakamurella</taxon>
    </lineage>
</organism>
<dbReference type="CDD" id="cd00531">
    <property type="entry name" value="NTF2_like"/>
    <property type="match status" value="1"/>
</dbReference>